<feature type="transmembrane region" description="Helical" evidence="8">
    <location>
        <begin position="31"/>
        <end position="59"/>
    </location>
</feature>
<dbReference type="EMBL" id="JBEQNB010000014">
    <property type="protein sequence ID" value="MES0836932.1"/>
    <property type="molecule type" value="Genomic_DNA"/>
</dbReference>
<protein>
    <submittedName>
        <fullName evidence="10">MFS transporter</fullName>
    </submittedName>
</protein>
<gene>
    <name evidence="10" type="ORF">ABUK86_24360</name>
</gene>
<evidence type="ECO:0000256" key="1">
    <source>
        <dbReference type="ARBA" id="ARBA00004651"/>
    </source>
</evidence>
<evidence type="ECO:0000256" key="2">
    <source>
        <dbReference type="ARBA" id="ARBA00022448"/>
    </source>
</evidence>
<feature type="transmembrane region" description="Helical" evidence="8">
    <location>
        <begin position="416"/>
        <end position="434"/>
    </location>
</feature>
<dbReference type="PANTHER" id="PTHR43528">
    <property type="entry name" value="ALPHA-KETOGLUTARATE PERMEASE"/>
    <property type="match status" value="1"/>
</dbReference>
<keyword evidence="3" id="KW-1003">Cell membrane</keyword>
<evidence type="ECO:0000256" key="8">
    <source>
        <dbReference type="SAM" id="Phobius"/>
    </source>
</evidence>
<feature type="transmembrane region" description="Helical" evidence="8">
    <location>
        <begin position="100"/>
        <end position="119"/>
    </location>
</feature>
<dbReference type="InterPro" id="IPR051084">
    <property type="entry name" value="H+-coupled_symporters"/>
</dbReference>
<evidence type="ECO:0000313" key="10">
    <source>
        <dbReference type="EMBL" id="MES0836932.1"/>
    </source>
</evidence>
<dbReference type="PROSITE" id="PS50850">
    <property type="entry name" value="MFS"/>
    <property type="match status" value="1"/>
</dbReference>
<keyword evidence="2" id="KW-0813">Transport</keyword>
<proteinExistence type="predicted"/>
<keyword evidence="7 8" id="KW-0472">Membrane</keyword>
<keyword evidence="11" id="KW-1185">Reference proteome</keyword>
<dbReference type="Proteomes" id="UP001432401">
    <property type="component" value="Unassembled WGS sequence"/>
</dbReference>
<organism evidence="10 11">
    <name type="scientific">Nocardiopsis tropica</name>
    <dbReference type="NCBI Taxonomy" id="109330"/>
    <lineage>
        <taxon>Bacteria</taxon>
        <taxon>Bacillati</taxon>
        <taxon>Actinomycetota</taxon>
        <taxon>Actinomycetes</taxon>
        <taxon>Streptosporangiales</taxon>
        <taxon>Nocardiopsidaceae</taxon>
        <taxon>Nocardiopsis</taxon>
    </lineage>
</organism>
<dbReference type="InterPro" id="IPR036259">
    <property type="entry name" value="MFS_trans_sf"/>
</dbReference>
<feature type="transmembrane region" description="Helical" evidence="8">
    <location>
        <begin position="292"/>
        <end position="312"/>
    </location>
</feature>
<feature type="transmembrane region" description="Helical" evidence="8">
    <location>
        <begin position="383"/>
        <end position="404"/>
    </location>
</feature>
<reference evidence="10 11" key="1">
    <citation type="submission" date="2024-06" db="EMBL/GenBank/DDBJ databases">
        <authorList>
            <person name="Bataeva Y.V."/>
            <person name="Grigorian L.N."/>
            <person name="Solomentsev V.I."/>
        </authorList>
    </citation>
    <scope>NUCLEOTIDE SEQUENCE [LARGE SCALE GENOMIC DNA]</scope>
    <source>
        <strain evidence="11">SCPM-O-B-12605 (RCAM04882)</strain>
    </source>
</reference>
<dbReference type="Pfam" id="PF00083">
    <property type="entry name" value="Sugar_tr"/>
    <property type="match status" value="2"/>
</dbReference>
<name>A0ABV2A0P5_9ACTN</name>
<accession>A0ABV2A0P5</accession>
<evidence type="ECO:0000256" key="7">
    <source>
        <dbReference type="ARBA" id="ARBA00023136"/>
    </source>
</evidence>
<sequence length="444" mass="46229">MSSSESAGSSPAVAAPGAPVRDRRTALRAAVAGGVGTLIEYYAFSVYGFLAVVIAPLFFPSSNPATSILATLAVFGSGYLMRPLGGIFFGRLGDRSGRKVALVSTVVSMGLCCALMGVLPTYPQVGITAPILLVIVRMAEGFSAGGEIGGSATYIAESSPSGLRGFFGAFTPTGSTLGFAVAAAVAGIVVGLLSPDQMSAWGWRVPFLLCIPLTLLCLWARLKLEDTPDFREMEARSEVTRSPFVDVLRSNSGSVLKVIGLAVATNGTGYVGLTYMNVYLINDLGHDSQHVYWLSAAVIGLACLSMPFMGMLTDRFGRLTVLTTGCVGYVLLAYPILLAMSEASGLLVVGLVYLVFMILNAALQVPAFPLFTELFPRAVRYTGVSLGFNIGTIVAGGTAPYIAAQLVASTGNPVSPAYWVMGVAVVGLLTALTLRSTRSGELPG</sequence>
<evidence type="ECO:0000313" key="11">
    <source>
        <dbReference type="Proteomes" id="UP001432401"/>
    </source>
</evidence>
<feature type="transmembrane region" description="Helical" evidence="8">
    <location>
        <begin position="166"/>
        <end position="193"/>
    </location>
</feature>
<dbReference type="InterPro" id="IPR020846">
    <property type="entry name" value="MFS_dom"/>
</dbReference>
<evidence type="ECO:0000256" key="6">
    <source>
        <dbReference type="ARBA" id="ARBA00022989"/>
    </source>
</evidence>
<feature type="transmembrane region" description="Helical" evidence="8">
    <location>
        <begin position="319"/>
        <end position="340"/>
    </location>
</feature>
<dbReference type="Gene3D" id="1.20.1250.20">
    <property type="entry name" value="MFS general substrate transporter like domains"/>
    <property type="match status" value="2"/>
</dbReference>
<dbReference type="InterPro" id="IPR005828">
    <property type="entry name" value="MFS_sugar_transport-like"/>
</dbReference>
<keyword evidence="6 8" id="KW-1133">Transmembrane helix</keyword>
<keyword evidence="4 8" id="KW-0812">Transmembrane</keyword>
<feature type="transmembrane region" description="Helical" evidence="8">
    <location>
        <begin position="205"/>
        <end position="222"/>
    </location>
</feature>
<keyword evidence="5" id="KW-0769">Symport</keyword>
<evidence type="ECO:0000256" key="5">
    <source>
        <dbReference type="ARBA" id="ARBA00022847"/>
    </source>
</evidence>
<feature type="transmembrane region" description="Helical" evidence="8">
    <location>
        <begin position="65"/>
        <end position="88"/>
    </location>
</feature>
<dbReference type="RefSeq" id="WP_344180971.1">
    <property type="nucleotide sequence ID" value="NZ_JBEQNA010000013.1"/>
</dbReference>
<dbReference type="PANTHER" id="PTHR43528:SF1">
    <property type="entry name" value="ALPHA-KETOGLUTARATE PERMEASE"/>
    <property type="match status" value="1"/>
</dbReference>
<comment type="subcellular location">
    <subcellularLocation>
        <location evidence="1">Cell membrane</location>
        <topology evidence="1">Multi-pass membrane protein</topology>
    </subcellularLocation>
</comment>
<feature type="domain" description="Major facilitator superfamily (MFS) profile" evidence="9">
    <location>
        <begin position="29"/>
        <end position="439"/>
    </location>
</feature>
<feature type="transmembrane region" description="Helical" evidence="8">
    <location>
        <begin position="258"/>
        <end position="280"/>
    </location>
</feature>
<dbReference type="SUPFAM" id="SSF103473">
    <property type="entry name" value="MFS general substrate transporter"/>
    <property type="match status" value="1"/>
</dbReference>
<evidence type="ECO:0000256" key="3">
    <source>
        <dbReference type="ARBA" id="ARBA00022475"/>
    </source>
</evidence>
<feature type="transmembrane region" description="Helical" evidence="8">
    <location>
        <begin position="346"/>
        <end position="371"/>
    </location>
</feature>
<evidence type="ECO:0000256" key="4">
    <source>
        <dbReference type="ARBA" id="ARBA00022692"/>
    </source>
</evidence>
<comment type="caution">
    <text evidence="10">The sequence shown here is derived from an EMBL/GenBank/DDBJ whole genome shotgun (WGS) entry which is preliminary data.</text>
</comment>
<evidence type="ECO:0000259" key="9">
    <source>
        <dbReference type="PROSITE" id="PS50850"/>
    </source>
</evidence>